<dbReference type="EMBL" id="JAKOGG010000003">
    <property type="protein sequence ID" value="MCS4556145.1"/>
    <property type="molecule type" value="Genomic_DNA"/>
</dbReference>
<keyword evidence="3" id="KW-1185">Reference proteome</keyword>
<organism evidence="2 3">
    <name type="scientific">Shewanella electrica</name>
    <dbReference type="NCBI Taxonomy" id="515560"/>
    <lineage>
        <taxon>Bacteria</taxon>
        <taxon>Pseudomonadati</taxon>
        <taxon>Pseudomonadota</taxon>
        <taxon>Gammaproteobacteria</taxon>
        <taxon>Alteromonadales</taxon>
        <taxon>Shewanellaceae</taxon>
        <taxon>Shewanella</taxon>
    </lineage>
</organism>
<reference evidence="3" key="1">
    <citation type="submission" date="2023-07" db="EMBL/GenBank/DDBJ databases">
        <title>Shewanella mangrovi sp. nov., an acetaldehyde- degrading bacterium isolated from mangrove sediment.</title>
        <authorList>
            <person name="Liu Y."/>
        </authorList>
    </citation>
    <scope>NUCLEOTIDE SEQUENCE [LARGE SCALE GENOMIC DNA]</scope>
    <source>
        <strain evidence="3">C32</strain>
    </source>
</reference>
<protein>
    <submittedName>
        <fullName evidence="2">DUF6429 family protein</fullName>
    </submittedName>
</protein>
<proteinExistence type="predicted"/>
<gene>
    <name evidence="2" type="ORF">L9G74_06820</name>
</gene>
<name>A0ABT2FII7_9GAMM</name>
<evidence type="ECO:0000259" key="1">
    <source>
        <dbReference type="Pfam" id="PF20008"/>
    </source>
</evidence>
<sequence>MKIDENKIDEAALALLFLTLHDEYGSAWKQLDWGVTQRLHAKGLIENPVNKSKSLVLTAAGKAKSEQLFHQLFSLSE</sequence>
<comment type="caution">
    <text evidence="2">The sequence shown here is derived from an EMBL/GenBank/DDBJ whole genome shotgun (WGS) entry which is preliminary data.</text>
</comment>
<dbReference type="RefSeq" id="WP_238895547.1">
    <property type="nucleotide sequence ID" value="NZ_JAKOGG010000003.1"/>
</dbReference>
<accession>A0ABT2FII7</accession>
<feature type="domain" description="DUF6429" evidence="1">
    <location>
        <begin position="4"/>
        <end position="74"/>
    </location>
</feature>
<dbReference type="Proteomes" id="UP001201549">
    <property type="component" value="Unassembled WGS sequence"/>
</dbReference>
<evidence type="ECO:0000313" key="2">
    <source>
        <dbReference type="EMBL" id="MCS4556145.1"/>
    </source>
</evidence>
<evidence type="ECO:0000313" key="3">
    <source>
        <dbReference type="Proteomes" id="UP001201549"/>
    </source>
</evidence>
<dbReference type="InterPro" id="IPR045489">
    <property type="entry name" value="DUF6429"/>
</dbReference>
<dbReference type="Pfam" id="PF20008">
    <property type="entry name" value="DUF6429"/>
    <property type="match status" value="1"/>
</dbReference>